<dbReference type="GO" id="GO:0050660">
    <property type="term" value="F:flavin adenine dinucleotide binding"/>
    <property type="evidence" value="ECO:0007669"/>
    <property type="project" value="InterPro"/>
</dbReference>
<evidence type="ECO:0000259" key="3">
    <source>
        <dbReference type="Pfam" id="PF02771"/>
    </source>
</evidence>
<dbReference type="InterPro" id="IPR013786">
    <property type="entry name" value="AcylCoA_DH/ox_N"/>
</dbReference>
<dbReference type="InterPro" id="IPR009100">
    <property type="entry name" value="AcylCoA_DH/oxidase_NM_dom_sf"/>
</dbReference>
<dbReference type="Pfam" id="PF02771">
    <property type="entry name" value="Acyl-CoA_dh_N"/>
    <property type="match status" value="1"/>
</dbReference>
<accession>X1TLS0</accession>
<comment type="caution">
    <text evidence="4">The sequence shown here is derived from an EMBL/GenBank/DDBJ whole genome shotgun (WGS) entry which is preliminary data.</text>
</comment>
<feature type="domain" description="Acyl-CoA dehydrogenase/oxidase N-terminal" evidence="3">
    <location>
        <begin position="9"/>
        <end position="125"/>
    </location>
</feature>
<dbReference type="AlphaFoldDB" id="X1TLS0"/>
<sequence length="256" mass="29228">EEGMEFGFSKEEEEFRQEVRSFCSKEVTPELIEDFEREAGYTPRIWEFLGKVGAKGWLAPQWPKEYGGLESNYMKKFIIEQEATRAVGVRMAVRNVSNGMAGPIILRYGTDEQKKRFLPPIARGEVEYCLGYTEPQAGSDLASLELRAAEPKTKGEVSAEDKGDYFVMNGQKMFNTAAHYAQFHWLGARTDWENPKKHQGISLFVVDLKSPGITIRQMKTMSDLITNEVFYDDVKVPKANMIGEKNRGFYYIMEAV</sequence>
<protein>
    <recommendedName>
        <fullName evidence="5">Acyl-CoA dehydrogenase/oxidase N-terminal domain-containing protein</fullName>
    </recommendedName>
</protein>
<reference evidence="4" key="1">
    <citation type="journal article" date="2014" name="Front. Microbiol.">
        <title>High frequency of phylogenetically diverse reductive dehalogenase-homologous genes in deep subseafloor sedimentary metagenomes.</title>
        <authorList>
            <person name="Kawai M."/>
            <person name="Futagami T."/>
            <person name="Toyoda A."/>
            <person name="Takaki Y."/>
            <person name="Nishi S."/>
            <person name="Hori S."/>
            <person name="Arai W."/>
            <person name="Tsubouchi T."/>
            <person name="Morono Y."/>
            <person name="Uchiyama I."/>
            <person name="Ito T."/>
            <person name="Fujiyama A."/>
            <person name="Inagaki F."/>
            <person name="Takami H."/>
        </authorList>
    </citation>
    <scope>NUCLEOTIDE SEQUENCE</scope>
    <source>
        <strain evidence="4">Expedition CK06-06</strain>
    </source>
</reference>
<dbReference type="PANTHER" id="PTHR43292:SF3">
    <property type="entry name" value="ACYL-COA DEHYDROGENASE FADE29"/>
    <property type="match status" value="1"/>
</dbReference>
<gene>
    <name evidence="4" type="ORF">S12H4_45066</name>
</gene>
<evidence type="ECO:0000256" key="1">
    <source>
        <dbReference type="ARBA" id="ARBA00023002"/>
    </source>
</evidence>
<evidence type="ECO:0000259" key="2">
    <source>
        <dbReference type="Pfam" id="PF02770"/>
    </source>
</evidence>
<organism evidence="4">
    <name type="scientific">marine sediment metagenome</name>
    <dbReference type="NCBI Taxonomy" id="412755"/>
    <lineage>
        <taxon>unclassified sequences</taxon>
        <taxon>metagenomes</taxon>
        <taxon>ecological metagenomes</taxon>
    </lineage>
</organism>
<dbReference type="EMBL" id="BARW01027826">
    <property type="protein sequence ID" value="GAJ06224.1"/>
    <property type="molecule type" value="Genomic_DNA"/>
</dbReference>
<feature type="domain" description="Acyl-CoA oxidase/dehydrogenase middle" evidence="2">
    <location>
        <begin position="129"/>
        <end position="234"/>
    </location>
</feature>
<dbReference type="InterPro" id="IPR046373">
    <property type="entry name" value="Acyl-CoA_Oxase/DH_mid-dom_sf"/>
</dbReference>
<evidence type="ECO:0008006" key="5">
    <source>
        <dbReference type="Google" id="ProtNLM"/>
    </source>
</evidence>
<feature type="non-terminal residue" evidence="4">
    <location>
        <position position="1"/>
    </location>
</feature>
<proteinExistence type="predicted"/>
<dbReference type="GO" id="GO:0005886">
    <property type="term" value="C:plasma membrane"/>
    <property type="evidence" value="ECO:0007669"/>
    <property type="project" value="TreeGrafter"/>
</dbReference>
<dbReference type="Gene3D" id="1.10.540.10">
    <property type="entry name" value="Acyl-CoA dehydrogenase/oxidase, N-terminal domain"/>
    <property type="match status" value="1"/>
</dbReference>
<dbReference type="Pfam" id="PF02770">
    <property type="entry name" value="Acyl-CoA_dh_M"/>
    <property type="match status" value="1"/>
</dbReference>
<dbReference type="InterPro" id="IPR052161">
    <property type="entry name" value="Mycobact_Acyl-CoA_DH"/>
</dbReference>
<evidence type="ECO:0000313" key="4">
    <source>
        <dbReference type="EMBL" id="GAJ06224.1"/>
    </source>
</evidence>
<dbReference type="Gene3D" id="2.40.110.10">
    <property type="entry name" value="Butyryl-CoA Dehydrogenase, subunit A, domain 2"/>
    <property type="match status" value="1"/>
</dbReference>
<dbReference type="InterPro" id="IPR006091">
    <property type="entry name" value="Acyl-CoA_Oxase/DH_mid-dom"/>
</dbReference>
<feature type="non-terminal residue" evidence="4">
    <location>
        <position position="256"/>
    </location>
</feature>
<keyword evidence="1" id="KW-0560">Oxidoreductase</keyword>
<dbReference type="SUPFAM" id="SSF56645">
    <property type="entry name" value="Acyl-CoA dehydrogenase NM domain-like"/>
    <property type="match status" value="1"/>
</dbReference>
<dbReference type="InterPro" id="IPR037069">
    <property type="entry name" value="AcylCoA_DH/ox_N_sf"/>
</dbReference>
<dbReference type="GO" id="GO:0016627">
    <property type="term" value="F:oxidoreductase activity, acting on the CH-CH group of donors"/>
    <property type="evidence" value="ECO:0007669"/>
    <property type="project" value="InterPro"/>
</dbReference>
<dbReference type="PANTHER" id="PTHR43292">
    <property type="entry name" value="ACYL-COA DEHYDROGENASE"/>
    <property type="match status" value="1"/>
</dbReference>
<name>X1TLS0_9ZZZZ</name>